<name>X0Y6N2_9ZZZZ</name>
<organism evidence="1">
    <name type="scientific">marine sediment metagenome</name>
    <dbReference type="NCBI Taxonomy" id="412755"/>
    <lineage>
        <taxon>unclassified sequences</taxon>
        <taxon>metagenomes</taxon>
        <taxon>ecological metagenomes</taxon>
    </lineage>
</organism>
<feature type="non-terminal residue" evidence="1">
    <location>
        <position position="1"/>
    </location>
</feature>
<dbReference type="AlphaFoldDB" id="X0Y6N2"/>
<comment type="caution">
    <text evidence="1">The sequence shown here is derived from an EMBL/GenBank/DDBJ whole genome shotgun (WGS) entry which is preliminary data.</text>
</comment>
<accession>X0Y6N2</accession>
<feature type="non-terminal residue" evidence="1">
    <location>
        <position position="233"/>
    </location>
</feature>
<protein>
    <submittedName>
        <fullName evidence="1">Uncharacterized protein</fullName>
    </submittedName>
</protein>
<evidence type="ECO:0000313" key="1">
    <source>
        <dbReference type="EMBL" id="GAG51415.1"/>
    </source>
</evidence>
<dbReference type="EMBL" id="BARS01052101">
    <property type="protein sequence ID" value="GAG51415.1"/>
    <property type="molecule type" value="Genomic_DNA"/>
</dbReference>
<gene>
    <name evidence="1" type="ORF">S01H1_77510</name>
</gene>
<sequence>YLIVRYKDNSSWANWLISPDYVTETDDWFTLGDSRTWETQIFALKYDEITNLKIYFQDTDNVRASGHHWGALDFIKIVSYDYDTFTVTVQDLSFTTPTLTEFSGDQYRFDVASETYTDTLFNITIDDSWAGVNVQDGDLIEVNNTAASHAFTVYSVSREPFTGSNLYYFLEDSQSGSYTIVESGETEVRSYTQEGELIPFETWTVYVNGSRIYNPVFEVADTSHKINVTLEDV</sequence>
<proteinExistence type="predicted"/>
<reference evidence="1" key="1">
    <citation type="journal article" date="2014" name="Front. Microbiol.">
        <title>High frequency of phylogenetically diverse reductive dehalogenase-homologous genes in deep subseafloor sedimentary metagenomes.</title>
        <authorList>
            <person name="Kawai M."/>
            <person name="Futagami T."/>
            <person name="Toyoda A."/>
            <person name="Takaki Y."/>
            <person name="Nishi S."/>
            <person name="Hori S."/>
            <person name="Arai W."/>
            <person name="Tsubouchi T."/>
            <person name="Morono Y."/>
            <person name="Uchiyama I."/>
            <person name="Ito T."/>
            <person name="Fujiyama A."/>
            <person name="Inagaki F."/>
            <person name="Takami H."/>
        </authorList>
    </citation>
    <scope>NUCLEOTIDE SEQUENCE</scope>
    <source>
        <strain evidence="1">Expedition CK06-06</strain>
    </source>
</reference>